<dbReference type="FunFam" id="3.30.160.60:FF:000414">
    <property type="entry name" value="Zinc finger protein 398"/>
    <property type="match status" value="1"/>
</dbReference>
<dbReference type="InterPro" id="IPR013087">
    <property type="entry name" value="Znf_C2H2_type"/>
</dbReference>
<reference evidence="11" key="2">
    <citation type="submission" date="2025-09" db="UniProtKB">
        <authorList>
            <consortium name="Ensembl"/>
        </authorList>
    </citation>
    <scope>IDENTIFICATION</scope>
</reference>
<feature type="domain" description="C2H2-type" evidence="10">
    <location>
        <begin position="784"/>
        <end position="806"/>
    </location>
</feature>
<feature type="domain" description="C2H2-type" evidence="10">
    <location>
        <begin position="172"/>
        <end position="199"/>
    </location>
</feature>
<feature type="region of interest" description="Disordered" evidence="9">
    <location>
        <begin position="739"/>
        <end position="780"/>
    </location>
</feature>
<evidence type="ECO:0000256" key="7">
    <source>
        <dbReference type="ARBA" id="ARBA00023242"/>
    </source>
</evidence>
<dbReference type="InterPro" id="IPR036236">
    <property type="entry name" value="Znf_C2H2_sf"/>
</dbReference>
<feature type="domain" description="C2H2-type" evidence="10">
    <location>
        <begin position="949"/>
        <end position="976"/>
    </location>
</feature>
<evidence type="ECO:0000259" key="10">
    <source>
        <dbReference type="PROSITE" id="PS50157"/>
    </source>
</evidence>
<dbReference type="Proteomes" id="UP000261520">
    <property type="component" value="Unplaced"/>
</dbReference>
<feature type="domain" description="C2H2-type" evidence="10">
    <location>
        <begin position="347"/>
        <end position="369"/>
    </location>
</feature>
<keyword evidence="3" id="KW-0677">Repeat</keyword>
<dbReference type="PROSITE" id="PS50157">
    <property type="entry name" value="ZINC_FINGER_C2H2_2"/>
    <property type="match status" value="20"/>
</dbReference>
<keyword evidence="5" id="KW-0862">Zinc</keyword>
<feature type="compositionally biased region" description="Polar residues" evidence="9">
    <location>
        <begin position="751"/>
        <end position="761"/>
    </location>
</feature>
<keyword evidence="6" id="KW-0238">DNA-binding</keyword>
<evidence type="ECO:0000256" key="6">
    <source>
        <dbReference type="ARBA" id="ARBA00023125"/>
    </source>
</evidence>
<dbReference type="AlphaFoldDB" id="A0A3B3ZLL8"/>
<dbReference type="FunFam" id="3.30.160.60:FF:000446">
    <property type="entry name" value="Zinc finger protein"/>
    <property type="match status" value="1"/>
</dbReference>
<dbReference type="Pfam" id="PF13894">
    <property type="entry name" value="zf-C2H2_4"/>
    <property type="match status" value="1"/>
</dbReference>
<keyword evidence="4 8" id="KW-0863">Zinc-finger</keyword>
<dbReference type="Pfam" id="PF13912">
    <property type="entry name" value="zf-C2H2_6"/>
    <property type="match status" value="2"/>
</dbReference>
<dbReference type="FunFam" id="3.30.160.60:FF:001345">
    <property type="entry name" value="zinc finger protein 646"/>
    <property type="match status" value="2"/>
</dbReference>
<feature type="domain" description="C2H2-type" evidence="10">
    <location>
        <begin position="978"/>
        <end position="1008"/>
    </location>
</feature>
<dbReference type="Ensembl" id="ENSPMGT00000005862.1">
    <property type="protein sequence ID" value="ENSPMGP00000005523.1"/>
    <property type="gene ID" value="ENSPMGG00000004639.1"/>
</dbReference>
<dbReference type="STRING" id="409849.ENSPMGP00000005523"/>
<keyword evidence="7" id="KW-0539">Nucleus</keyword>
<dbReference type="Gene3D" id="3.30.160.60">
    <property type="entry name" value="Classic Zinc Finger"/>
    <property type="match status" value="15"/>
</dbReference>
<feature type="domain" description="C2H2-type" evidence="10">
    <location>
        <begin position="580"/>
        <end position="607"/>
    </location>
</feature>
<accession>A0A3B3ZLL8</accession>
<feature type="domain" description="C2H2-type" evidence="10">
    <location>
        <begin position="811"/>
        <end position="838"/>
    </location>
</feature>
<feature type="domain" description="C2H2-type" evidence="10">
    <location>
        <begin position="1188"/>
        <end position="1215"/>
    </location>
</feature>
<evidence type="ECO:0000313" key="11">
    <source>
        <dbReference type="Ensembl" id="ENSPMGP00000005523.1"/>
    </source>
</evidence>
<feature type="domain" description="C2H2-type" evidence="10">
    <location>
        <begin position="28"/>
        <end position="50"/>
    </location>
</feature>
<evidence type="ECO:0000256" key="2">
    <source>
        <dbReference type="ARBA" id="ARBA00022723"/>
    </source>
</evidence>
<dbReference type="PROSITE" id="PS00028">
    <property type="entry name" value="ZINC_FINGER_C2H2_1"/>
    <property type="match status" value="18"/>
</dbReference>
<organism evidence="11 12">
    <name type="scientific">Periophthalmus magnuspinnatus</name>
    <dbReference type="NCBI Taxonomy" id="409849"/>
    <lineage>
        <taxon>Eukaryota</taxon>
        <taxon>Metazoa</taxon>
        <taxon>Chordata</taxon>
        <taxon>Craniata</taxon>
        <taxon>Vertebrata</taxon>
        <taxon>Euteleostomi</taxon>
        <taxon>Actinopterygii</taxon>
        <taxon>Neopterygii</taxon>
        <taxon>Teleostei</taxon>
        <taxon>Neoteleostei</taxon>
        <taxon>Acanthomorphata</taxon>
        <taxon>Gobiaria</taxon>
        <taxon>Gobiiformes</taxon>
        <taxon>Gobioidei</taxon>
        <taxon>Gobiidae</taxon>
        <taxon>Oxudercinae</taxon>
        <taxon>Periophthalmus</taxon>
    </lineage>
</organism>
<evidence type="ECO:0000256" key="8">
    <source>
        <dbReference type="PROSITE-ProRule" id="PRU00042"/>
    </source>
</evidence>
<feature type="domain" description="C2H2-type" evidence="10">
    <location>
        <begin position="1133"/>
        <end position="1155"/>
    </location>
</feature>
<keyword evidence="2" id="KW-0479">Metal-binding</keyword>
<dbReference type="PANTHER" id="PTHR24381">
    <property type="entry name" value="ZINC FINGER PROTEIN"/>
    <property type="match status" value="1"/>
</dbReference>
<keyword evidence="12" id="KW-1185">Reference proteome</keyword>
<dbReference type="GO" id="GO:0000977">
    <property type="term" value="F:RNA polymerase II transcription regulatory region sequence-specific DNA binding"/>
    <property type="evidence" value="ECO:0007669"/>
    <property type="project" value="TreeGrafter"/>
</dbReference>
<name>A0A3B3ZLL8_9GOBI</name>
<dbReference type="PANTHER" id="PTHR24381:SF390">
    <property type="entry name" value="ZINC FINGER PROTEIN 37 HOMOLOG"/>
    <property type="match status" value="1"/>
</dbReference>
<dbReference type="GO" id="GO:0005634">
    <property type="term" value="C:nucleus"/>
    <property type="evidence" value="ECO:0007669"/>
    <property type="project" value="UniProtKB-SubCell"/>
</dbReference>
<feature type="domain" description="C2H2-type" evidence="10">
    <location>
        <begin position="529"/>
        <end position="556"/>
    </location>
</feature>
<evidence type="ECO:0000256" key="1">
    <source>
        <dbReference type="ARBA" id="ARBA00004123"/>
    </source>
</evidence>
<feature type="domain" description="C2H2-type" evidence="10">
    <location>
        <begin position="1160"/>
        <end position="1187"/>
    </location>
</feature>
<evidence type="ECO:0000256" key="9">
    <source>
        <dbReference type="SAM" id="MobiDB-lite"/>
    </source>
</evidence>
<reference evidence="11" key="1">
    <citation type="submission" date="2025-08" db="UniProtKB">
        <authorList>
            <consortium name="Ensembl"/>
        </authorList>
    </citation>
    <scope>IDENTIFICATION</scope>
</reference>
<feature type="domain" description="C2H2-type" evidence="10">
    <location>
        <begin position="694"/>
        <end position="721"/>
    </location>
</feature>
<dbReference type="GO" id="GO:0008270">
    <property type="term" value="F:zinc ion binding"/>
    <property type="evidence" value="ECO:0007669"/>
    <property type="project" value="UniProtKB-KW"/>
</dbReference>
<sequence>MHSQISWLSKSLGAFMDTLLQPEEERKFKCDECGRAYRHAGSLSNHKKTHDVGCFQCNICGKQNSNSLALKNHLRSHTSQKKYPCSECERAPIEVDNGYVGHEEQNGHTDCVLSSGISTLNSPSDNITDVACGTQTETNGFVDKPFKSDLSDNFIHQGSLPHHTKMHQTEIFECSVCFKLFNNVAALSNHQRSHKSKSPVDSLSDPFTVTTLDQFSPQKQDVPVNFCHLCQVLFSTQEEFQDHIQMHNSSPLLDQNEGTFFENGTCFSESPFYQPPVKHASSASSKSHSGSFDLPNEQMINDGLFYHCSDLESAPVNSIEMQPSTSVTNHASPEVMSSGVDSEERPFKCDICFKTYRHYGSLVNHKRSHQVGDYQCSICGKSCPHLASFRSHIRIHKMASTHYREQNWLSSQLQTIEDQQEASEDGMYDGIEPRNECLLNGYLNQDCGETLNYDVTKLQNYLQQQNSISCTSNGNKEHLQDNVENQGNHISFHEINGNDIENNQFPENVTIDDYSCVAGEQEENDRDFYQCSFCGNRYNSIGALRNHMRGHISSHSTPPSSIPACTLSTKVKEEELSDVIICCLCGESFSNSQDLVNHQLLHSTDQLDDAETLDNNSEVNDEKNLICGSCGIFCSSYSHLENHGCKVDTNQSTTENEEEVREPNDNADTSLDKEERQFKCEQCGRSYRHSGSLLSCHVCQKNFYNLLALKTHQRSHFDIKRLVCECGKAYKTQKQLLKTQRQTRGELPLSPNASQDPSTENTNKELQESESTVKSEDNSDKRPFACDLCGRTYRHAGSLVNHKNSHKTGEYLCSICNNSYSNQLALKNHLRIHFAFKRHSCLKCGKRLRSRKQLLVHVCTNLKRGRRNFRSKCAKTSAGGGQPIEPPTKKEQFYTCNICNRSYRHAGSLLNHKNTHKTGHYNCSFCSKPFSNLLALRNHTRIHTQKRKYACLTCGKAFRVASVLYNHQKIHSGGASRFSCPNCGKGFRGRAGLQRHQCPQGQQSGTAEQHSDKDNFGEGEVCDLCGRSYHHAGSLLNHKKTHSENLYHCSLCLQTFPDPLALHAHSQIDRHSCPECGKTFCLLSHMQSHMEVHCKDQKIQQNNVENGMCDQNGIIDDPVPLSQGKTDSEDKVYVCEHCGRTYRHAGSLLNHKNSHKTGCFLCSICHKEFTNLMALKNHKRIHTEPKRYQCLQCGKAFRVSSQLICHRRIHTRERPFACSVCDKTFSSKSNLRHHQKIHQNCMDANNFMDLDINAYL</sequence>
<evidence type="ECO:0000256" key="4">
    <source>
        <dbReference type="ARBA" id="ARBA00022771"/>
    </source>
</evidence>
<protein>
    <recommendedName>
        <fullName evidence="10">C2H2-type domain-containing protein</fullName>
    </recommendedName>
</protein>
<evidence type="ECO:0000313" key="12">
    <source>
        <dbReference type="Proteomes" id="UP000261520"/>
    </source>
</evidence>
<dbReference type="GO" id="GO:0000981">
    <property type="term" value="F:DNA-binding transcription factor activity, RNA polymerase II-specific"/>
    <property type="evidence" value="ECO:0007669"/>
    <property type="project" value="TreeGrafter"/>
</dbReference>
<dbReference type="FunFam" id="3.30.160.60:FF:000065">
    <property type="entry name" value="B-cell CLL/lymphoma 6, member B"/>
    <property type="match status" value="1"/>
</dbReference>
<feature type="domain" description="C2H2-type" evidence="10">
    <location>
        <begin position="1020"/>
        <end position="1043"/>
    </location>
</feature>
<feature type="domain" description="C2H2-type" evidence="10">
    <location>
        <begin position="374"/>
        <end position="401"/>
    </location>
</feature>
<proteinExistence type="predicted"/>
<evidence type="ECO:0000256" key="3">
    <source>
        <dbReference type="ARBA" id="ARBA00022737"/>
    </source>
</evidence>
<dbReference type="SMART" id="SM00355">
    <property type="entry name" value="ZnF_C2H2"/>
    <property type="match status" value="23"/>
</dbReference>
<dbReference type="FunFam" id="3.30.160.60:FF:002353">
    <property type="entry name" value="Zinc finger protein 646"/>
    <property type="match status" value="1"/>
</dbReference>
<feature type="domain" description="C2H2-type" evidence="10">
    <location>
        <begin position="894"/>
        <end position="916"/>
    </location>
</feature>
<evidence type="ECO:0000256" key="5">
    <source>
        <dbReference type="ARBA" id="ARBA00022833"/>
    </source>
</evidence>
<dbReference type="Pfam" id="PF00096">
    <property type="entry name" value="zf-C2H2"/>
    <property type="match status" value="14"/>
</dbReference>
<feature type="domain" description="C2H2-type" evidence="10">
    <location>
        <begin position="1071"/>
        <end position="1098"/>
    </location>
</feature>
<feature type="domain" description="C2H2-type" evidence="10">
    <location>
        <begin position="55"/>
        <end position="82"/>
    </location>
</feature>
<feature type="domain" description="C2H2-type" evidence="10">
    <location>
        <begin position="1216"/>
        <end position="1238"/>
    </location>
</feature>
<feature type="domain" description="C2H2-type" evidence="10">
    <location>
        <begin position="921"/>
        <end position="948"/>
    </location>
</feature>
<feature type="compositionally biased region" description="Basic and acidic residues" evidence="9">
    <location>
        <begin position="762"/>
        <end position="780"/>
    </location>
</feature>
<feature type="region of interest" description="Disordered" evidence="9">
    <location>
        <begin position="649"/>
        <end position="671"/>
    </location>
</feature>
<dbReference type="SUPFAM" id="SSF57667">
    <property type="entry name" value="beta-beta-alpha zinc fingers"/>
    <property type="match status" value="14"/>
</dbReference>
<comment type="subcellular location">
    <subcellularLocation>
        <location evidence="1">Nucleus</location>
    </subcellularLocation>
</comment>